<feature type="transmembrane region" description="Helical" evidence="2">
    <location>
        <begin position="21"/>
        <end position="41"/>
    </location>
</feature>
<dbReference type="EMBL" id="VORB01000006">
    <property type="protein sequence ID" value="TXC78571.1"/>
    <property type="molecule type" value="Genomic_DNA"/>
</dbReference>
<dbReference type="Proteomes" id="UP000321168">
    <property type="component" value="Unassembled WGS sequence"/>
</dbReference>
<dbReference type="Pfam" id="PF04977">
    <property type="entry name" value="DivIC"/>
    <property type="match status" value="1"/>
</dbReference>
<dbReference type="AlphaFoldDB" id="A0A5C6V1M1"/>
<evidence type="ECO:0000256" key="1">
    <source>
        <dbReference type="SAM" id="Coils"/>
    </source>
</evidence>
<protein>
    <recommendedName>
        <fullName evidence="5">Septum formation initiator family protein</fullName>
    </recommendedName>
</protein>
<feature type="coiled-coil region" evidence="1">
    <location>
        <begin position="50"/>
        <end position="84"/>
    </location>
</feature>
<name>A0A5C6V1M1_9FLAO</name>
<dbReference type="RefSeq" id="WP_147014598.1">
    <property type="nucleotide sequence ID" value="NZ_VORB01000006.1"/>
</dbReference>
<keyword evidence="4" id="KW-1185">Reference proteome</keyword>
<keyword evidence="2" id="KW-1133">Transmembrane helix</keyword>
<gene>
    <name evidence="3" type="ORF">FRX97_07590</name>
</gene>
<evidence type="ECO:0008006" key="5">
    <source>
        <dbReference type="Google" id="ProtNLM"/>
    </source>
</evidence>
<reference evidence="3 4" key="1">
    <citation type="submission" date="2019-08" db="EMBL/GenBank/DDBJ databases">
        <title>Genome of Luteibaculum oceani JCM 18817.</title>
        <authorList>
            <person name="Bowman J.P."/>
        </authorList>
    </citation>
    <scope>NUCLEOTIDE SEQUENCE [LARGE SCALE GENOMIC DNA]</scope>
    <source>
        <strain evidence="3 4">JCM 18817</strain>
    </source>
</reference>
<evidence type="ECO:0000313" key="4">
    <source>
        <dbReference type="Proteomes" id="UP000321168"/>
    </source>
</evidence>
<keyword evidence="2" id="KW-0812">Transmembrane</keyword>
<proteinExistence type="predicted"/>
<keyword evidence="2" id="KW-0472">Membrane</keyword>
<accession>A0A5C6V1M1</accession>
<dbReference type="InterPro" id="IPR007060">
    <property type="entry name" value="FtsL/DivIC"/>
</dbReference>
<comment type="caution">
    <text evidence="3">The sequence shown here is derived from an EMBL/GenBank/DDBJ whole genome shotgun (WGS) entry which is preliminary data.</text>
</comment>
<evidence type="ECO:0000256" key="2">
    <source>
        <dbReference type="SAM" id="Phobius"/>
    </source>
</evidence>
<keyword evidence="1" id="KW-0175">Coiled coil</keyword>
<organism evidence="3 4">
    <name type="scientific">Luteibaculum oceani</name>
    <dbReference type="NCBI Taxonomy" id="1294296"/>
    <lineage>
        <taxon>Bacteria</taxon>
        <taxon>Pseudomonadati</taxon>
        <taxon>Bacteroidota</taxon>
        <taxon>Flavobacteriia</taxon>
        <taxon>Flavobacteriales</taxon>
        <taxon>Luteibaculaceae</taxon>
        <taxon>Luteibaculum</taxon>
    </lineage>
</organism>
<sequence>MKKAELRKHIERIPNWMANKYFATFFVFVLFVAFFDSYTFVDLYKWRSDLSRLEEERNYYQDRIEELELDEKNLSSDIKNIEKFAREKYFMKKPNEEIFLIVRDKN</sequence>
<dbReference type="OrthoDB" id="1467719at2"/>
<evidence type="ECO:0000313" key="3">
    <source>
        <dbReference type="EMBL" id="TXC78571.1"/>
    </source>
</evidence>